<evidence type="ECO:0000313" key="1">
    <source>
        <dbReference type="EMBL" id="GAM54220.1"/>
    </source>
</evidence>
<evidence type="ECO:0000313" key="2">
    <source>
        <dbReference type="Proteomes" id="UP000031671"/>
    </source>
</evidence>
<dbReference type="PIRSF" id="PIRSF026426">
    <property type="entry name" value="DUF1499"/>
    <property type="match status" value="1"/>
</dbReference>
<dbReference type="AlphaFoldDB" id="A0A0B8NHJ0"/>
<name>A0A0B8NHJ0_9VIBR</name>
<dbReference type="PANTHER" id="PTHR34801">
    <property type="entry name" value="EXPRESSED PROTEIN"/>
    <property type="match status" value="1"/>
</dbReference>
<dbReference type="EMBL" id="BBRZ01000002">
    <property type="protein sequence ID" value="GAM54220.1"/>
    <property type="molecule type" value="Genomic_DNA"/>
</dbReference>
<dbReference type="Pfam" id="PF07386">
    <property type="entry name" value="DUF1499"/>
    <property type="match status" value="1"/>
</dbReference>
<protein>
    <recommendedName>
        <fullName evidence="3">DUF1499 domain-containing protein</fullName>
    </recommendedName>
</protein>
<sequence length="143" mass="15886">MKKALTIASLAVLSTACSSGDIQMQDRSLNPCGDKPNCVSTQDDREKHSLAPYSLTKESSIDGIEQAALSLGRAKTAVKESDYLRIEYTSRIFRFVDDLELRIQDGKLIVRSESRTGHSDFGVNRERADKLRKALLEANQINP</sequence>
<dbReference type="PANTHER" id="PTHR34801:SF6">
    <property type="entry name" value="SLL1620 PROTEIN"/>
    <property type="match status" value="1"/>
</dbReference>
<reference evidence="1 2" key="2">
    <citation type="submission" date="2015-01" db="EMBL/GenBank/DDBJ databases">
        <authorList>
            <consortium name="NBRP consortium"/>
            <person name="Sawabe T."/>
            <person name="Meirelles P."/>
            <person name="Feng G."/>
            <person name="Sayaka M."/>
            <person name="Hattori M."/>
            <person name="Ohkuma M."/>
        </authorList>
    </citation>
    <scope>NUCLEOTIDE SEQUENCE [LARGE SCALE GENOMIC DNA]</scope>
    <source>
        <strain evidence="2">JCM 19231</strain>
    </source>
</reference>
<evidence type="ECO:0008006" key="3">
    <source>
        <dbReference type="Google" id="ProtNLM"/>
    </source>
</evidence>
<gene>
    <name evidence="1" type="ORF">JCM19231_212</name>
</gene>
<proteinExistence type="predicted"/>
<dbReference type="PROSITE" id="PS51257">
    <property type="entry name" value="PROKAR_LIPOPROTEIN"/>
    <property type="match status" value="1"/>
</dbReference>
<accession>A0A0B8NHJ0</accession>
<keyword evidence="2" id="KW-1185">Reference proteome</keyword>
<comment type="caution">
    <text evidence="1">The sequence shown here is derived from an EMBL/GenBank/DDBJ whole genome shotgun (WGS) entry which is preliminary data.</text>
</comment>
<dbReference type="InterPro" id="IPR010865">
    <property type="entry name" value="DUF1499"/>
</dbReference>
<dbReference type="Proteomes" id="UP000031671">
    <property type="component" value="Unassembled WGS sequence"/>
</dbReference>
<organism evidence="1 2">
    <name type="scientific">Vibrio ishigakensis</name>
    <dbReference type="NCBI Taxonomy" id="1481914"/>
    <lineage>
        <taxon>Bacteria</taxon>
        <taxon>Pseudomonadati</taxon>
        <taxon>Pseudomonadota</taxon>
        <taxon>Gammaproteobacteria</taxon>
        <taxon>Vibrionales</taxon>
        <taxon>Vibrionaceae</taxon>
        <taxon>Vibrio</taxon>
    </lineage>
</organism>
<reference evidence="1 2" key="1">
    <citation type="submission" date="2015-01" db="EMBL/GenBank/DDBJ databases">
        <title>Vibrio sp. C1 JCM 19231 whole genome shotgun sequence.</title>
        <authorList>
            <person name="Sawabe T."/>
            <person name="Meirelles P."/>
            <person name="Feng G."/>
            <person name="Sayaka M."/>
            <person name="Hattori M."/>
            <person name="Ohkuma M."/>
        </authorList>
    </citation>
    <scope>NUCLEOTIDE SEQUENCE [LARGE SCALE GENOMIC DNA]</scope>
    <source>
        <strain evidence="2">JCM 19231</strain>
    </source>
</reference>
<dbReference type="RefSeq" id="WP_261834744.1">
    <property type="nucleotide sequence ID" value="NZ_AP024881.1"/>
</dbReference>